<proteinExistence type="predicted"/>
<accession>A0A8S5L9W1</accession>
<sequence>MKKEEEIEPLLGLEELLELVSFFDGDWNDYYYLFDCQEHPLRFEVRHAGWRGKTTFMFYHKTVFLADKKNTNNGKPFVKEWYEPLTENHQFIFNKDELTLDELKEFLGKFNITIEDSTLYNSYKRQ</sequence>
<reference evidence="1" key="1">
    <citation type="journal article" date="2021" name="Proc. Natl. Acad. Sci. U.S.A.">
        <title>A Catalog of Tens of Thousands of Viruses from Human Metagenomes Reveals Hidden Associations with Chronic Diseases.</title>
        <authorList>
            <person name="Tisza M.J."/>
            <person name="Buck C.B."/>
        </authorList>
    </citation>
    <scope>NUCLEOTIDE SEQUENCE</scope>
    <source>
        <strain evidence="1">CtPuP5</strain>
    </source>
</reference>
<organism evidence="1">
    <name type="scientific">Myoviridae sp. ctPuP5</name>
    <dbReference type="NCBI Taxonomy" id="2823543"/>
    <lineage>
        <taxon>Viruses</taxon>
        <taxon>Duplodnaviria</taxon>
        <taxon>Heunggongvirae</taxon>
        <taxon>Uroviricota</taxon>
        <taxon>Caudoviricetes</taxon>
    </lineage>
</organism>
<dbReference type="EMBL" id="BK014662">
    <property type="protein sequence ID" value="DAD66671.1"/>
    <property type="molecule type" value="Genomic_DNA"/>
</dbReference>
<name>A0A8S5L9W1_9CAUD</name>
<protein>
    <submittedName>
        <fullName evidence="1">Uncharacterized protein</fullName>
    </submittedName>
</protein>
<evidence type="ECO:0000313" key="1">
    <source>
        <dbReference type="EMBL" id="DAD66671.1"/>
    </source>
</evidence>